<dbReference type="PANTHER" id="PTHR35568:SF1">
    <property type="entry name" value="TRANSCRIPTIONAL REGULATOR DAUR"/>
    <property type="match status" value="1"/>
</dbReference>
<keyword evidence="4" id="KW-1185">Reference proteome</keyword>
<dbReference type="Pfam" id="PF13309">
    <property type="entry name" value="HTH_22"/>
    <property type="match status" value="1"/>
</dbReference>
<proteinExistence type="predicted"/>
<feature type="domain" description="Transcriptional regulator DauR-like HTH" evidence="2">
    <location>
        <begin position="151"/>
        <end position="208"/>
    </location>
</feature>
<dbReference type="InterPro" id="IPR013559">
    <property type="entry name" value="YheO"/>
</dbReference>
<dbReference type="Proteomes" id="UP000187166">
    <property type="component" value="Unassembled WGS sequence"/>
</dbReference>
<dbReference type="InterPro" id="IPR039446">
    <property type="entry name" value="DauR-like"/>
</dbReference>
<dbReference type="PANTHER" id="PTHR35568">
    <property type="entry name" value="TRANSCRIPTIONAL REGULATOR DAUR"/>
    <property type="match status" value="1"/>
</dbReference>
<evidence type="ECO:0000259" key="1">
    <source>
        <dbReference type="Pfam" id="PF08348"/>
    </source>
</evidence>
<accession>A0A1U7LYH5</accession>
<organism evidence="3 4">
    <name type="scientific">Peptoniphilus porci</name>
    <dbReference type="NCBI Taxonomy" id="2652280"/>
    <lineage>
        <taxon>Bacteria</taxon>
        <taxon>Bacillati</taxon>
        <taxon>Bacillota</taxon>
        <taxon>Tissierellia</taxon>
        <taxon>Tissierellales</taxon>
        <taxon>Peptoniphilaceae</taxon>
        <taxon>Peptoniphilus</taxon>
    </lineage>
</organism>
<evidence type="ECO:0000313" key="4">
    <source>
        <dbReference type="Proteomes" id="UP000187166"/>
    </source>
</evidence>
<dbReference type="STRING" id="1465756.BIV18_01685"/>
<evidence type="ECO:0000259" key="2">
    <source>
        <dbReference type="Pfam" id="PF13309"/>
    </source>
</evidence>
<evidence type="ECO:0000313" key="3">
    <source>
        <dbReference type="EMBL" id="OLR64346.1"/>
    </source>
</evidence>
<feature type="domain" description="YheO-like" evidence="1">
    <location>
        <begin position="10"/>
        <end position="122"/>
    </location>
</feature>
<protein>
    <recommendedName>
        <fullName evidence="5">YheO-like protein</fullName>
    </recommendedName>
</protein>
<gene>
    <name evidence="3" type="ORF">BIV18_01685</name>
</gene>
<dbReference type="Pfam" id="PF08348">
    <property type="entry name" value="PAS_6"/>
    <property type="match status" value="1"/>
</dbReference>
<dbReference type="InterPro" id="IPR039445">
    <property type="entry name" value="DauR-like_HTH"/>
</dbReference>
<dbReference type="EMBL" id="MJIH01000001">
    <property type="protein sequence ID" value="OLR64346.1"/>
    <property type="molecule type" value="Genomic_DNA"/>
</dbReference>
<dbReference type="AlphaFoldDB" id="A0A1U7LYH5"/>
<reference evidence="3 4" key="1">
    <citation type="journal article" date="2016" name="Appl. Environ. Microbiol.">
        <title>Function and Phylogeny of Bacterial Butyryl Coenzyme A:Acetate Transferases and Their Diversity in the Proximal Colon of Swine.</title>
        <authorList>
            <person name="Trachsel J."/>
            <person name="Bayles D.O."/>
            <person name="Looft T."/>
            <person name="Levine U.Y."/>
            <person name="Allen H.K."/>
        </authorList>
    </citation>
    <scope>NUCLEOTIDE SEQUENCE [LARGE SCALE GENOMIC DNA]</scope>
    <source>
        <strain evidence="3 4">35-6-1</strain>
    </source>
</reference>
<comment type="caution">
    <text evidence="3">The sequence shown here is derived from an EMBL/GenBank/DDBJ whole genome shotgun (WGS) entry which is preliminary data.</text>
</comment>
<sequence>MHDYKIKDVLKPYIAVCETIGKTFGNQCEVVLHDLSQPENSVVYLVNPNVTDRKIGDTFDYLMNKILLKEKFNKDTLINYYFTARNGSKIKSSTVFLRDTNKKIIGAICINIKIDMFNQIQEMLDYFTGNNNQQNTNKFDISQIESIEDVIDEIISKIIPENSTNLSKARKKEIIQFLDAKGVFNSKGTIDKVALQLGISKVTVYSYMDELKKDRLDYDNI</sequence>
<evidence type="ECO:0008006" key="5">
    <source>
        <dbReference type="Google" id="ProtNLM"/>
    </source>
</evidence>
<name>A0A1U7LYH5_9FIRM</name>